<feature type="compositionally biased region" description="Acidic residues" evidence="1">
    <location>
        <begin position="556"/>
        <end position="569"/>
    </location>
</feature>
<dbReference type="InterPro" id="IPR036128">
    <property type="entry name" value="Plus3-like_sf"/>
</dbReference>
<dbReference type="AlphaFoldDB" id="A0ABC8WJU9"/>
<dbReference type="Pfam" id="PF25980">
    <property type="entry name" value="NERD_plant"/>
    <property type="match status" value="1"/>
</dbReference>
<dbReference type="EMBL" id="OZ075122">
    <property type="protein sequence ID" value="CAL4911243.1"/>
    <property type="molecule type" value="Genomic_DNA"/>
</dbReference>
<evidence type="ECO:0000313" key="5">
    <source>
        <dbReference type="Proteomes" id="UP001497457"/>
    </source>
</evidence>
<dbReference type="InterPro" id="IPR013083">
    <property type="entry name" value="Znf_RING/FYVE/PHD"/>
</dbReference>
<dbReference type="Gene3D" id="1.10.245.10">
    <property type="entry name" value="SWIB/MDM2 domain"/>
    <property type="match status" value="1"/>
</dbReference>
<feature type="region of interest" description="Disordered" evidence="1">
    <location>
        <begin position="553"/>
        <end position="605"/>
    </location>
</feature>
<evidence type="ECO:0008006" key="6">
    <source>
        <dbReference type="Google" id="ProtNLM"/>
    </source>
</evidence>
<dbReference type="SUPFAM" id="SSF159042">
    <property type="entry name" value="Plus3-like"/>
    <property type="match status" value="1"/>
</dbReference>
<reference evidence="4" key="1">
    <citation type="submission" date="2024-10" db="EMBL/GenBank/DDBJ databases">
        <authorList>
            <person name="Ryan C."/>
        </authorList>
    </citation>
    <scope>NUCLEOTIDE SEQUENCE [LARGE SCALE GENOMIC DNA]</scope>
</reference>
<protein>
    <recommendedName>
        <fullName evidence="6">Plus3 domain-containing protein</fullName>
    </recommendedName>
</protein>
<dbReference type="PROSITE" id="PS51360">
    <property type="entry name" value="PLUS3"/>
    <property type="match status" value="1"/>
</dbReference>
<gene>
    <name evidence="4" type="ORF">URODEC1_LOCUS14866</name>
</gene>
<dbReference type="SUPFAM" id="SSF47592">
    <property type="entry name" value="SWIB/MDM2 domain"/>
    <property type="match status" value="1"/>
</dbReference>
<dbReference type="PANTHER" id="PTHR46851:SF21">
    <property type="entry name" value="OS01G0884500 PROTEIN"/>
    <property type="match status" value="1"/>
</dbReference>
<dbReference type="Pfam" id="PF03126">
    <property type="entry name" value="Plus-3"/>
    <property type="match status" value="1"/>
</dbReference>
<evidence type="ECO:0000313" key="4">
    <source>
        <dbReference type="EMBL" id="CAL4911243.1"/>
    </source>
</evidence>
<dbReference type="InterPro" id="IPR003121">
    <property type="entry name" value="SWIB_MDM2_domain"/>
</dbReference>
<keyword evidence="5" id="KW-1185">Reference proteome</keyword>
<dbReference type="Gene3D" id="3.30.40.10">
    <property type="entry name" value="Zinc/RING finger domain, C3HC4 (zinc finger)"/>
    <property type="match status" value="1"/>
</dbReference>
<dbReference type="PROSITE" id="PS51925">
    <property type="entry name" value="SWIB_MDM2"/>
    <property type="match status" value="1"/>
</dbReference>
<dbReference type="Proteomes" id="UP001497457">
    <property type="component" value="Chromosome 12b"/>
</dbReference>
<dbReference type="InterPro" id="IPR036885">
    <property type="entry name" value="SWIB_MDM2_dom_sf"/>
</dbReference>
<accession>A0ABC8WJU9</accession>
<name>A0ABC8WJU9_9POAL</name>
<dbReference type="InterPro" id="IPR045894">
    <property type="entry name" value="At5g08430-like"/>
</dbReference>
<dbReference type="Pfam" id="PF02201">
    <property type="entry name" value="SWIB"/>
    <property type="match status" value="1"/>
</dbReference>
<sequence>MSSWKMLGGELADECCFLCKDGGDHLRACDKDCLKAYHPCCLENKHGFLPTPEDQFVCDCHICFNCKQSSQFQCLCCPISVCHDCLGKVGFVELRKQQKGFCTSCLNKAISIEKNTDSDPRWVQSDYSNAEISDILFKDYWEDVKDIEHVTLVYLEEARVILNRKLDCNRANSEKFPDDDHKSDVNMFAENAAIDKTIPLDSKEKQNKVYTSLKKNKSNKKTYIGWGSKELIQFLSSFGKDTSKSLGEVEIVDVIMGHIKENDLFNDNKKKSFWCDDKLQPLFRRRKVRCRSIRKFLAVHLAENNVSEDESSDGSEDDHVPITKNKLCFDGSEDDDVPHRKKKPRNSLELKIAKRVSERNKRCFASLNEKNINFIYMRKSLVINLLNRPDTFDQKVVGCFVRVKNGPRVHIYEMPKKPHQLGLVTGIKKSSEEYKINGTCTNILLRITGLWDDVRISMLSDEDFVEEECNDLVSLVNKGLLERPTIAALEEKVATVHKDIVNHWIDKELLRLEREIDRAHIKGWRDYFEELMHTKKKLSTEAERARRLEEVPEIIADTEQEGNATEDEVAASNSSQENRVNADGSSTEAVDIDKDESECSRRKNGRANIEIINLDSDED</sequence>
<dbReference type="CDD" id="cd10567">
    <property type="entry name" value="SWIB-MDM2_like"/>
    <property type="match status" value="1"/>
</dbReference>
<feature type="compositionally biased region" description="Polar residues" evidence="1">
    <location>
        <begin position="571"/>
        <end position="588"/>
    </location>
</feature>
<organism evidence="4 5">
    <name type="scientific">Urochloa decumbens</name>
    <dbReference type="NCBI Taxonomy" id="240449"/>
    <lineage>
        <taxon>Eukaryota</taxon>
        <taxon>Viridiplantae</taxon>
        <taxon>Streptophyta</taxon>
        <taxon>Embryophyta</taxon>
        <taxon>Tracheophyta</taxon>
        <taxon>Spermatophyta</taxon>
        <taxon>Magnoliopsida</taxon>
        <taxon>Liliopsida</taxon>
        <taxon>Poales</taxon>
        <taxon>Poaceae</taxon>
        <taxon>PACMAD clade</taxon>
        <taxon>Panicoideae</taxon>
        <taxon>Panicodae</taxon>
        <taxon>Paniceae</taxon>
        <taxon>Melinidinae</taxon>
        <taxon>Urochloa</taxon>
    </lineage>
</organism>
<dbReference type="InterPro" id="IPR004343">
    <property type="entry name" value="Plus-3_dom"/>
</dbReference>
<dbReference type="InterPro" id="IPR058668">
    <property type="entry name" value="NERD_dom"/>
</dbReference>
<evidence type="ECO:0000259" key="2">
    <source>
        <dbReference type="PROSITE" id="PS51360"/>
    </source>
</evidence>
<dbReference type="Gene3D" id="3.90.70.200">
    <property type="entry name" value="Plus-3 domain"/>
    <property type="match status" value="1"/>
</dbReference>
<proteinExistence type="predicted"/>
<feature type="domain" description="DM2" evidence="3">
    <location>
        <begin position="220"/>
        <end position="303"/>
    </location>
</feature>
<evidence type="ECO:0000259" key="3">
    <source>
        <dbReference type="PROSITE" id="PS51925"/>
    </source>
</evidence>
<feature type="domain" description="Plus3" evidence="2">
    <location>
        <begin position="366"/>
        <end position="501"/>
    </location>
</feature>
<evidence type="ECO:0000256" key="1">
    <source>
        <dbReference type="SAM" id="MobiDB-lite"/>
    </source>
</evidence>
<dbReference type="SMART" id="SM00719">
    <property type="entry name" value="Plus3"/>
    <property type="match status" value="1"/>
</dbReference>
<dbReference type="PANTHER" id="PTHR46851">
    <property type="entry name" value="OS01G0884500 PROTEIN"/>
    <property type="match status" value="1"/>
</dbReference>